<evidence type="ECO:0000259" key="4">
    <source>
        <dbReference type="Pfam" id="PF07635"/>
    </source>
</evidence>
<dbReference type="Pfam" id="PF07583">
    <property type="entry name" value="PSCyt2"/>
    <property type="match status" value="1"/>
</dbReference>
<dbReference type="Gene3D" id="2.60.120.260">
    <property type="entry name" value="Galactose-binding domain-like"/>
    <property type="match status" value="1"/>
</dbReference>
<gene>
    <name evidence="5" type="ORF">QTN89_09205</name>
</gene>
<reference evidence="5 6" key="1">
    <citation type="submission" date="2023-06" db="EMBL/GenBank/DDBJ databases">
        <title>Roseiconus lacunae JC819 isolated from Gulf of Mannar region, Tamil Nadu.</title>
        <authorList>
            <person name="Pk S."/>
            <person name="Ch S."/>
            <person name="Ch V.R."/>
        </authorList>
    </citation>
    <scope>NUCLEOTIDE SEQUENCE [LARGE SCALE GENOMIC DNA]</scope>
    <source>
        <strain evidence="5 6">JC819</strain>
    </source>
</reference>
<dbReference type="InterPro" id="IPR011429">
    <property type="entry name" value="Cyt_c_Planctomycete-type"/>
</dbReference>
<evidence type="ECO:0000259" key="2">
    <source>
        <dbReference type="Pfam" id="PF07583"/>
    </source>
</evidence>
<dbReference type="Pfam" id="PF07587">
    <property type="entry name" value="PSD1"/>
    <property type="match status" value="1"/>
</dbReference>
<dbReference type="InterPro" id="IPR022655">
    <property type="entry name" value="DUF1553"/>
</dbReference>
<evidence type="ECO:0000256" key="1">
    <source>
        <dbReference type="SAM" id="Coils"/>
    </source>
</evidence>
<keyword evidence="1" id="KW-0175">Coiled coil</keyword>
<protein>
    <submittedName>
        <fullName evidence="5">DUF1553 domain-containing protein</fullName>
    </submittedName>
</protein>
<sequence length="996" mass="113707">MIIRQIGRGIILAFVIACGGSTGLAEDLFVDQVAPILQRRCLDCHNDGLREGELSFSNSDDLRQSGYIDVDTPSDSYLLELITPIAGHAEMPKDAEPLDRDELKIIRRWITQNAPWPEGHRIEPRIIDDRDWWSLKPLLTSERTIDPSVNPVDAFITRSLGAQGLQAVEQAAPSVLLRRITYDLTGLPPTTKAMEEFLKYWERDPEATWSATVDRLLQSDHFGEKWAQHWLDLVRYAETHGFDKDKPRPNAWPYRDFVINSFNDDKPYDQFVKEQVAGDVLYAGTEDGILGLGFLAAGPWDFIGHWEVGEEKLDGRIAKHLDRDEMIAAVFNVFQSTTIQCAQCHHHKFDPIAMQDYYRLHAVFAAVDRADRVYAGLSAEEKSEKDRLEAKLNTLRKTQDTLRTKLDQQIASATTDIDHRIEEVFIQSPPQTEPPPQYGFHSQISPDARNEKWLQVTLANPAMLSEVRLIPAFDRYNDIGAGFGFPVRYRVEVSSDADFSEDIRLWQDATERDQSNPGTRTIVISGDSRIVRSIRITATQLRERRNDYHFALAEVEAIEASMGENIASTATVSAKDSIEAPVRWAKQNVIDGVFYKELNDEFALEELHQLRDQRNEITKQFRSSKMQQSINRVKEQIQEHEIQLKKIPVGQKVYAATTSFPGGGKFVATEGKPRPIHLLLRGDLRSPDALMTPGAPRLWQGAETVFFEKDSWNEGDARARLAFYLTSEQNPLLWRSIVNRLWGWTFGSPLVSTANDFGRSGTTPTHPELLDFLAVQIRDDPKHSIKSILRLLLTSDAYQRSSTIDPAMSKRDAENAYCWRANRRRLTAEEYRDSLYSIAGILDHSLGGPSFQDFRIEKPEHSPHYQYHLHDFNDKASHRRSVYRFVVRSQPQPMMTTLDCADPSISIPMRDESTTALQALTYWNDRLVEYTADQFAKRMDAHHEDADQQIRFACRLVLGRVPTKQETRILKQLQTIHGNANVARVLFNMNAFVYLD</sequence>
<feature type="domain" description="DUF1549" evidence="2">
    <location>
        <begin position="151"/>
        <end position="368"/>
    </location>
</feature>
<comment type="caution">
    <text evidence="5">The sequence shown here is derived from an EMBL/GenBank/DDBJ whole genome shotgun (WGS) entry which is preliminary data.</text>
</comment>
<dbReference type="PANTHER" id="PTHR35889:SF3">
    <property type="entry name" value="F-BOX DOMAIN-CONTAINING PROTEIN"/>
    <property type="match status" value="1"/>
</dbReference>
<dbReference type="RefSeq" id="WP_289163104.1">
    <property type="nucleotide sequence ID" value="NZ_JASZZN010000005.1"/>
</dbReference>
<dbReference type="InterPro" id="IPR008979">
    <property type="entry name" value="Galactose-bd-like_sf"/>
</dbReference>
<feature type="domain" description="DUF1553" evidence="3">
    <location>
        <begin position="718"/>
        <end position="973"/>
    </location>
</feature>
<evidence type="ECO:0000259" key="3">
    <source>
        <dbReference type="Pfam" id="PF07587"/>
    </source>
</evidence>
<dbReference type="SUPFAM" id="SSF49785">
    <property type="entry name" value="Galactose-binding domain-like"/>
    <property type="match status" value="1"/>
</dbReference>
<proteinExistence type="predicted"/>
<keyword evidence="6" id="KW-1185">Reference proteome</keyword>
<dbReference type="EMBL" id="JASZZN010000005">
    <property type="protein sequence ID" value="MDM4015604.1"/>
    <property type="molecule type" value="Genomic_DNA"/>
</dbReference>
<organism evidence="5 6">
    <name type="scientific">Roseiconus lacunae</name>
    <dbReference type="NCBI Taxonomy" id="2605694"/>
    <lineage>
        <taxon>Bacteria</taxon>
        <taxon>Pseudomonadati</taxon>
        <taxon>Planctomycetota</taxon>
        <taxon>Planctomycetia</taxon>
        <taxon>Pirellulales</taxon>
        <taxon>Pirellulaceae</taxon>
        <taxon>Roseiconus</taxon>
    </lineage>
</organism>
<dbReference type="PANTHER" id="PTHR35889">
    <property type="entry name" value="CYCLOINULO-OLIGOSACCHARIDE FRUCTANOTRANSFERASE-RELATED"/>
    <property type="match status" value="1"/>
</dbReference>
<name>A0ABT7PH45_9BACT</name>
<feature type="coiled-coil region" evidence="1">
    <location>
        <begin position="378"/>
        <end position="405"/>
    </location>
</feature>
<dbReference type="Pfam" id="PF07635">
    <property type="entry name" value="PSCyt1"/>
    <property type="match status" value="1"/>
</dbReference>
<evidence type="ECO:0000313" key="5">
    <source>
        <dbReference type="EMBL" id="MDM4015604.1"/>
    </source>
</evidence>
<dbReference type="InterPro" id="IPR011444">
    <property type="entry name" value="DUF1549"/>
</dbReference>
<feature type="domain" description="Cytochrome C Planctomycete-type" evidence="4">
    <location>
        <begin position="41"/>
        <end position="94"/>
    </location>
</feature>
<accession>A0ABT7PH45</accession>
<dbReference type="Proteomes" id="UP001239462">
    <property type="component" value="Unassembled WGS sequence"/>
</dbReference>
<evidence type="ECO:0000313" key="6">
    <source>
        <dbReference type="Proteomes" id="UP001239462"/>
    </source>
</evidence>